<keyword evidence="2" id="KW-1185">Reference proteome</keyword>
<accession>A0ACC2P8S8</accession>
<sequence length="843" mass="96049">MEEDDETRLCRLCGNNARMVIDVFGDEGIKRFLAYKIQSKLNILIEPNDGLSHFACLQCSGSLEFFCDFYNECHKTQDDFETIAAANDKDEAPKGGLEKDVDSDKENVTPGESEKERDELPETLHISEKNENVTILHSNKDLTNNPEQTLCHADSPIDHSVEEKQDENIHLVSTTTILNEKFQDQALVDIEPVPHEVHCDSNTALGHEHSEFETPKLPNRRSRSTKNVKKNKNVEKKTPKSSTRGNTTKKSDKQSGKTIDKYFSTQTQSDKVDCNEENVNPNPAYTDNVANPKDKEQENVIFEGTVVGTNETSVVMPLKTERSNSDLRFENAEMAHGSEIVQAKNVVWLPDNSELLQPQRPISKNTNQAKNASPAPGDEAETTATNNTQTAQLAAGVDLRTCLDNLIVLEVQFPAEKVKDHTSPEIKRKRSISSSSSERKISEGKYAKISELMTDDQKKNIENHYTTDMSRVDQTKVDENVLSLDKCKYKCKICETIYPRLDKCQVHIWRHLEMKPYLCRICEFSTLTVSNIRCHIRKSHLKIKPFECHLCQKRYNSSTLLEEHLNIHTGSRPYQCEFCDFASTSKQVLVHHGLIHKSKKDVLCDICGKAFYSKGRMRAHKISHNKEKAFKCSLCSTYVLHQEALEKHYLNVHTKDYVCKICNKAYKSRKALHNHETVHSDAKFECPMCPNVYKSTHILREHILKHQGIRQYKCNACDKSFAQQSHLAAHMAVHSNITYNCPGCGKGFNRHDNMKAHTKRCELFLANPELVSLLPKRKISHSRNDTAKVATRKEENDELESNAVEKGRSRSRRSKQNDSLTDDSASPDEYESFIEKELSSEQY</sequence>
<dbReference type="EMBL" id="CM056742">
    <property type="protein sequence ID" value="KAJ8679411.1"/>
    <property type="molecule type" value="Genomic_DNA"/>
</dbReference>
<protein>
    <submittedName>
        <fullName evidence="1">Uncharacterized protein</fullName>
    </submittedName>
</protein>
<evidence type="ECO:0000313" key="1">
    <source>
        <dbReference type="EMBL" id="KAJ8679411.1"/>
    </source>
</evidence>
<organism evidence="1 2">
    <name type="scientific">Eretmocerus hayati</name>
    <dbReference type="NCBI Taxonomy" id="131215"/>
    <lineage>
        <taxon>Eukaryota</taxon>
        <taxon>Metazoa</taxon>
        <taxon>Ecdysozoa</taxon>
        <taxon>Arthropoda</taxon>
        <taxon>Hexapoda</taxon>
        <taxon>Insecta</taxon>
        <taxon>Pterygota</taxon>
        <taxon>Neoptera</taxon>
        <taxon>Endopterygota</taxon>
        <taxon>Hymenoptera</taxon>
        <taxon>Apocrita</taxon>
        <taxon>Proctotrupomorpha</taxon>
        <taxon>Chalcidoidea</taxon>
        <taxon>Aphelinidae</taxon>
        <taxon>Aphelininae</taxon>
        <taxon>Eretmocerus</taxon>
    </lineage>
</organism>
<evidence type="ECO:0000313" key="2">
    <source>
        <dbReference type="Proteomes" id="UP001239111"/>
    </source>
</evidence>
<name>A0ACC2P8S8_9HYME</name>
<proteinExistence type="predicted"/>
<comment type="caution">
    <text evidence="1">The sequence shown here is derived from an EMBL/GenBank/DDBJ whole genome shotgun (WGS) entry which is preliminary data.</text>
</comment>
<gene>
    <name evidence="1" type="ORF">QAD02_015198</name>
</gene>
<dbReference type="Proteomes" id="UP001239111">
    <property type="component" value="Chromosome 2"/>
</dbReference>
<reference evidence="1" key="1">
    <citation type="submission" date="2023-04" db="EMBL/GenBank/DDBJ databases">
        <title>A chromosome-level genome assembly of the parasitoid wasp Eretmocerus hayati.</title>
        <authorList>
            <person name="Zhong Y."/>
            <person name="Liu S."/>
            <person name="Liu Y."/>
        </authorList>
    </citation>
    <scope>NUCLEOTIDE SEQUENCE</scope>
    <source>
        <strain evidence="1">ZJU_SS_LIU_2023</strain>
    </source>
</reference>